<dbReference type="Proteomes" id="UP000734854">
    <property type="component" value="Unassembled WGS sequence"/>
</dbReference>
<dbReference type="Pfam" id="PF20430">
    <property type="entry name" value="Eplus_motif"/>
    <property type="match status" value="1"/>
</dbReference>
<feature type="region of interest" description="Disordered" evidence="5">
    <location>
        <begin position="1"/>
        <end position="44"/>
    </location>
</feature>
<dbReference type="Pfam" id="PF07939">
    <property type="entry name" value="DUF1685"/>
    <property type="match status" value="1"/>
</dbReference>
<organism evidence="7 8">
    <name type="scientific">Zingiber officinale</name>
    <name type="common">Ginger</name>
    <name type="synonym">Amomum zingiber</name>
    <dbReference type="NCBI Taxonomy" id="94328"/>
    <lineage>
        <taxon>Eukaryota</taxon>
        <taxon>Viridiplantae</taxon>
        <taxon>Streptophyta</taxon>
        <taxon>Embryophyta</taxon>
        <taxon>Tracheophyta</taxon>
        <taxon>Spermatophyta</taxon>
        <taxon>Magnoliopsida</taxon>
        <taxon>Liliopsida</taxon>
        <taxon>Zingiberales</taxon>
        <taxon>Zingiberaceae</taxon>
        <taxon>Zingiber</taxon>
    </lineage>
</organism>
<feature type="coiled-coil region" evidence="4">
    <location>
        <begin position="82"/>
        <end position="109"/>
    </location>
</feature>
<dbReference type="InterPro" id="IPR011990">
    <property type="entry name" value="TPR-like_helical_dom_sf"/>
</dbReference>
<dbReference type="GO" id="GO:0008270">
    <property type="term" value="F:zinc ion binding"/>
    <property type="evidence" value="ECO:0007669"/>
    <property type="project" value="InterPro"/>
</dbReference>
<evidence type="ECO:0000256" key="1">
    <source>
        <dbReference type="ARBA" id="ARBA00009846"/>
    </source>
</evidence>
<feature type="domain" description="DYW" evidence="6">
    <location>
        <begin position="827"/>
        <end position="919"/>
    </location>
</feature>
<evidence type="ECO:0000259" key="6">
    <source>
        <dbReference type="Pfam" id="PF14432"/>
    </source>
</evidence>
<dbReference type="InterPro" id="IPR012881">
    <property type="entry name" value="DUF1685"/>
</dbReference>
<dbReference type="FunFam" id="1.25.40.10:FF:000184">
    <property type="entry name" value="Pentatricopeptide repeat-containing protein, chloroplastic"/>
    <property type="match status" value="1"/>
</dbReference>
<dbReference type="InterPro" id="IPR046960">
    <property type="entry name" value="PPR_At4g14850-like_plant"/>
</dbReference>
<comment type="caution">
    <text evidence="7">The sequence shown here is derived from an EMBL/GenBank/DDBJ whole genome shotgun (WGS) entry which is preliminary data.</text>
</comment>
<dbReference type="InterPro" id="IPR002885">
    <property type="entry name" value="PPR_rpt"/>
</dbReference>
<gene>
    <name evidence="7" type="ORF">ZIOFF_002057</name>
</gene>
<dbReference type="PROSITE" id="PS51375">
    <property type="entry name" value="PPR"/>
    <property type="match status" value="2"/>
</dbReference>
<comment type="similarity">
    <text evidence="1">Belongs to the ycf20 family.</text>
</comment>
<dbReference type="InterPro" id="IPR046848">
    <property type="entry name" value="E_motif"/>
</dbReference>
<dbReference type="Pfam" id="PF14432">
    <property type="entry name" value="DYW_deaminase"/>
    <property type="match status" value="1"/>
</dbReference>
<accession>A0A8J5I6F5</accession>
<dbReference type="NCBIfam" id="TIGR00756">
    <property type="entry name" value="PPR"/>
    <property type="match status" value="4"/>
</dbReference>
<dbReference type="InterPro" id="IPR007572">
    <property type="entry name" value="Uncharacterised_Ycf20"/>
</dbReference>
<dbReference type="GO" id="GO:0009451">
    <property type="term" value="P:RNA modification"/>
    <property type="evidence" value="ECO:0007669"/>
    <property type="project" value="InterPro"/>
</dbReference>
<dbReference type="InterPro" id="IPR046849">
    <property type="entry name" value="E2_motif"/>
</dbReference>
<evidence type="ECO:0000256" key="2">
    <source>
        <dbReference type="ARBA" id="ARBA00022737"/>
    </source>
</evidence>
<dbReference type="Pfam" id="PF13041">
    <property type="entry name" value="PPR_2"/>
    <property type="match status" value="1"/>
</dbReference>
<protein>
    <recommendedName>
        <fullName evidence="6">DYW domain-containing protein</fullName>
    </recommendedName>
</protein>
<evidence type="ECO:0000256" key="4">
    <source>
        <dbReference type="SAM" id="Coils"/>
    </source>
</evidence>
<dbReference type="EMBL" id="JACMSC010000001">
    <property type="protein sequence ID" value="KAG6536979.1"/>
    <property type="molecule type" value="Genomic_DNA"/>
</dbReference>
<keyword evidence="8" id="KW-1185">Reference proteome</keyword>
<evidence type="ECO:0000313" key="8">
    <source>
        <dbReference type="Proteomes" id="UP000734854"/>
    </source>
</evidence>
<dbReference type="InterPro" id="IPR032867">
    <property type="entry name" value="DYW_dom"/>
</dbReference>
<dbReference type="Pfam" id="PF20431">
    <property type="entry name" value="E_motif"/>
    <property type="match status" value="1"/>
</dbReference>
<sequence>MLEQSEELEPILMEKCKVKASSSSSEGEMSEEEEEMEQRPPTWMNYGVASGKGVNAGGRRMLSKQLSLRETRMEAKWEQRRMQVLQRRKSSAAEELEKERRLARILTDEDMDELRGSIDLGFRFSEEDGGQDLCMTLPALNLYFAVNRQLPTPGSSTATSSSSTLAGLPSPRSPANEQGMAHAQAWKICNPGDDPEHVKTRLKHWAQAVAHRRIEDHGNAYFSFGILSTYFAYPYTKILRNTIFALDISRKNFYSLCWKDSSSHLFRFYSATAFATVIGQTGDWDILSAGFAVVVVEGIGALMYRASLTFLDKFKSLITVFNYWKAGLSLGLFLDAFKCFLVTKLLRRLSDYRVPLHPYPLLIFSLVPRPNSFLWNSLIRSAALLNPSHSDHHPLRLYSLMRRSWPPTPPLSFTFSALLKFATSQESLSSGRQIHAQAIFIGGFDADLFVRNTLISMYVGCSDIAAARRVFDEMPVRDAISWTSLIVAYTKSGDLSSARGLFEASPVKDVVAWTAMITGYAQNAMPKEALLAFERMREADVVMDEVALVGAISAIAQLGAAKHALWLRDLVEKIGLDQNLLVGSAMVDMHAKCGLIDEARRVFDKMTDRNVYSYSAMIAGLATYGRALEAISLFKEMVGETNVKPNHVTFIGLLTACSYTGMVEEGRRYFRMMEDEYGIVPSADHYTCMVDLLGRAGLVEEALDLARSMPIKPHGGVWGALLSACRIHGKTEIARIAADHIFELEPDGVGNYVLLSNIYSSAGMWDEVLKVRRLMRARGLRKNPSASWTEDKDGSVHEFFAGDNSHPRIRQIKRALENLLGMLKLRGYVPVLSSVVYDVKDEEKERLLKGHSEKLALAFGLSTTSAGDTIRISKNLRICDDCHLVMRLASRAVEREIVVRDNMRFHHFKDGECSCREFW</sequence>
<dbReference type="Pfam" id="PF01535">
    <property type="entry name" value="PPR"/>
    <property type="match status" value="4"/>
</dbReference>
<dbReference type="FunFam" id="1.25.40.10:FF:000348">
    <property type="entry name" value="Pentatricopeptide repeat-containing protein chloroplastic"/>
    <property type="match status" value="1"/>
</dbReference>
<reference evidence="7 8" key="1">
    <citation type="submission" date="2020-08" db="EMBL/GenBank/DDBJ databases">
        <title>Plant Genome Project.</title>
        <authorList>
            <person name="Zhang R.-G."/>
        </authorList>
    </citation>
    <scope>NUCLEOTIDE SEQUENCE [LARGE SCALE GENOMIC DNA]</scope>
    <source>
        <tissue evidence="7">Rhizome</tissue>
    </source>
</reference>
<dbReference type="Pfam" id="PF04483">
    <property type="entry name" value="DUF565"/>
    <property type="match status" value="1"/>
</dbReference>
<feature type="region of interest" description="Disordered" evidence="5">
    <location>
        <begin position="153"/>
        <end position="180"/>
    </location>
</feature>
<feature type="compositionally biased region" description="Low complexity" evidence="5">
    <location>
        <begin position="153"/>
        <end position="170"/>
    </location>
</feature>
<dbReference type="PANTHER" id="PTHR47926">
    <property type="entry name" value="PENTATRICOPEPTIDE REPEAT-CONTAINING PROTEIN"/>
    <property type="match status" value="1"/>
</dbReference>
<proteinExistence type="inferred from homology"/>
<feature type="repeat" description="PPR" evidence="3">
    <location>
        <begin position="509"/>
        <end position="543"/>
    </location>
</feature>
<dbReference type="AlphaFoldDB" id="A0A8J5I6F5"/>
<evidence type="ECO:0000256" key="3">
    <source>
        <dbReference type="PROSITE-ProRule" id="PRU00708"/>
    </source>
</evidence>
<keyword evidence="4" id="KW-0175">Coiled coil</keyword>
<name>A0A8J5I6F5_ZINOF</name>
<evidence type="ECO:0000313" key="7">
    <source>
        <dbReference type="EMBL" id="KAG6536979.1"/>
    </source>
</evidence>
<evidence type="ECO:0000256" key="5">
    <source>
        <dbReference type="SAM" id="MobiDB-lite"/>
    </source>
</evidence>
<feature type="repeat" description="PPR" evidence="3">
    <location>
        <begin position="610"/>
        <end position="645"/>
    </location>
</feature>
<keyword evidence="2" id="KW-0677">Repeat</keyword>
<dbReference type="GO" id="GO:0003723">
    <property type="term" value="F:RNA binding"/>
    <property type="evidence" value="ECO:0007669"/>
    <property type="project" value="InterPro"/>
</dbReference>
<dbReference type="PANTHER" id="PTHR47926:SF523">
    <property type="entry name" value="DYW DOMAIN-CONTAINING PROTEIN"/>
    <property type="match status" value="1"/>
</dbReference>
<dbReference type="Gene3D" id="1.25.40.10">
    <property type="entry name" value="Tetratricopeptide repeat domain"/>
    <property type="match status" value="3"/>
</dbReference>